<gene>
    <name evidence="3" type="ORF">MGAL_10B087363</name>
</gene>
<proteinExistence type="predicted"/>
<dbReference type="PANTHER" id="PTHR19847">
    <property type="entry name" value="DDB1- AND CUL4-ASSOCIATED FACTOR 11"/>
    <property type="match status" value="1"/>
</dbReference>
<dbReference type="OrthoDB" id="63070at2759"/>
<dbReference type="PANTHER" id="PTHR19847:SF7">
    <property type="entry name" value="DDB1- AND CUL4-ASSOCIATED FACTOR 11"/>
    <property type="match status" value="1"/>
</dbReference>
<feature type="region of interest" description="Disordered" evidence="2">
    <location>
        <begin position="546"/>
        <end position="583"/>
    </location>
</feature>
<feature type="region of interest" description="Disordered" evidence="2">
    <location>
        <begin position="100"/>
        <end position="133"/>
    </location>
</feature>
<dbReference type="Proteomes" id="UP000596742">
    <property type="component" value="Unassembled WGS sequence"/>
</dbReference>
<dbReference type="PROSITE" id="PS50294">
    <property type="entry name" value="WD_REPEATS_REGION"/>
    <property type="match status" value="3"/>
</dbReference>
<dbReference type="PROSITE" id="PS50082">
    <property type="entry name" value="WD_REPEATS_2"/>
    <property type="match status" value="4"/>
</dbReference>
<keyword evidence="4" id="KW-1185">Reference proteome</keyword>
<feature type="compositionally biased region" description="Low complexity" evidence="2">
    <location>
        <begin position="1"/>
        <end position="17"/>
    </location>
</feature>
<organism evidence="3 4">
    <name type="scientific">Mytilus galloprovincialis</name>
    <name type="common">Mediterranean mussel</name>
    <dbReference type="NCBI Taxonomy" id="29158"/>
    <lineage>
        <taxon>Eukaryota</taxon>
        <taxon>Metazoa</taxon>
        <taxon>Spiralia</taxon>
        <taxon>Lophotrochozoa</taxon>
        <taxon>Mollusca</taxon>
        <taxon>Bivalvia</taxon>
        <taxon>Autobranchia</taxon>
        <taxon>Pteriomorphia</taxon>
        <taxon>Mytilida</taxon>
        <taxon>Mytiloidea</taxon>
        <taxon>Mytilidae</taxon>
        <taxon>Mytilinae</taxon>
        <taxon>Mytilus</taxon>
    </lineage>
</organism>
<evidence type="ECO:0000313" key="3">
    <source>
        <dbReference type="EMBL" id="VDI60741.1"/>
    </source>
</evidence>
<comment type="caution">
    <text evidence="3">The sequence shown here is derived from an EMBL/GenBank/DDBJ whole genome shotgun (WGS) entry which is preliminary data.</text>
</comment>
<dbReference type="Gene3D" id="2.130.10.10">
    <property type="entry name" value="YVTN repeat-like/Quinoprotein amine dehydrogenase"/>
    <property type="match status" value="2"/>
</dbReference>
<feature type="repeat" description="WD" evidence="1">
    <location>
        <begin position="292"/>
        <end position="333"/>
    </location>
</feature>
<dbReference type="FunFam" id="2.130.10.10:FF:001317">
    <property type="entry name" value="DDB1-and CUL4-associated factor"/>
    <property type="match status" value="1"/>
</dbReference>
<feature type="repeat" description="WD" evidence="1">
    <location>
        <begin position="334"/>
        <end position="367"/>
    </location>
</feature>
<feature type="region of interest" description="Disordered" evidence="2">
    <location>
        <begin position="1"/>
        <end position="75"/>
    </location>
</feature>
<dbReference type="InterPro" id="IPR001680">
    <property type="entry name" value="WD40_rpt"/>
</dbReference>
<dbReference type="GO" id="GO:0080008">
    <property type="term" value="C:Cul4-RING E3 ubiquitin ligase complex"/>
    <property type="evidence" value="ECO:0007669"/>
    <property type="project" value="TreeGrafter"/>
</dbReference>
<feature type="repeat" description="WD" evidence="1">
    <location>
        <begin position="382"/>
        <end position="416"/>
    </location>
</feature>
<accession>A0A8B6G9B8</accession>
<evidence type="ECO:0000313" key="4">
    <source>
        <dbReference type="Proteomes" id="UP000596742"/>
    </source>
</evidence>
<evidence type="ECO:0000256" key="2">
    <source>
        <dbReference type="SAM" id="MobiDB-lite"/>
    </source>
</evidence>
<dbReference type="InterPro" id="IPR015943">
    <property type="entry name" value="WD40/YVTN_repeat-like_dom_sf"/>
</dbReference>
<dbReference type="InterPro" id="IPR051859">
    <property type="entry name" value="DCAF"/>
</dbReference>
<dbReference type="InterPro" id="IPR036322">
    <property type="entry name" value="WD40_repeat_dom_sf"/>
</dbReference>
<protein>
    <submittedName>
        <fullName evidence="3">WD repeat-containing protein 23</fullName>
    </submittedName>
</protein>
<dbReference type="EMBL" id="UYJE01008067">
    <property type="protein sequence ID" value="VDI60741.1"/>
    <property type="molecule type" value="Genomic_DNA"/>
</dbReference>
<feature type="repeat" description="WD" evidence="1">
    <location>
        <begin position="510"/>
        <end position="551"/>
    </location>
</feature>
<dbReference type="AlphaFoldDB" id="A0A8B6G9B8"/>
<dbReference type="Pfam" id="PF00400">
    <property type="entry name" value="WD40"/>
    <property type="match status" value="4"/>
</dbReference>
<dbReference type="SMART" id="SM00320">
    <property type="entry name" value="WD40"/>
    <property type="match status" value="7"/>
</dbReference>
<dbReference type="GO" id="GO:0043161">
    <property type="term" value="P:proteasome-mediated ubiquitin-dependent protein catabolic process"/>
    <property type="evidence" value="ECO:0007669"/>
    <property type="project" value="TreeGrafter"/>
</dbReference>
<keyword evidence="1" id="KW-0853">WD repeat</keyword>
<feature type="compositionally biased region" description="Acidic residues" evidence="2">
    <location>
        <begin position="101"/>
        <end position="113"/>
    </location>
</feature>
<feature type="compositionally biased region" description="Basic and acidic residues" evidence="2">
    <location>
        <begin position="122"/>
        <end position="133"/>
    </location>
</feature>
<feature type="compositionally biased region" description="Acidic residues" evidence="2">
    <location>
        <begin position="546"/>
        <end position="564"/>
    </location>
</feature>
<evidence type="ECO:0000256" key="1">
    <source>
        <dbReference type="PROSITE-ProRule" id="PRU00221"/>
    </source>
</evidence>
<reference evidence="3" key="1">
    <citation type="submission" date="2018-11" db="EMBL/GenBank/DDBJ databases">
        <authorList>
            <person name="Alioto T."/>
            <person name="Alioto T."/>
        </authorList>
    </citation>
    <scope>NUCLEOTIDE SEQUENCE</scope>
</reference>
<sequence>MGSSNSRRSRTMSTSSETETEVLGAQGGSDYPSARAAEYPSPRGIDCPPPRGAGGSDCPAPSRGANSSTRTGVEEDQHDLQAILAYLIRSGQVRIVTQHEEGDDEGEYSDDYEFCSSASKPPRPDDNPDTSRIDVNDIKNQVLGDSGRLQKNGIMKKKPTTIVGLLQNREIGRKGNQQFTCSDRRAISCQYLPNSRTVIDNYYHKAFCGTYSKEGNIFLTAAQDPNLRIYNTENGKFDKFKTIRARDVGWSVLDTAFSPDGLYMAYSSWSDCIHLCNIYGEEETHKSLHLFPGDHSFSIFSLAFSSDNREILGGANDGCLYIYDRHEDQRTLKIDAHEDDVNAVTFADDSSHILFSGGDDGLCKVWDRRTLRDDNPLPVGTLAGHCDGITYIDPKGDARYLLSNSKDQTMKLWDIRMFSSQCAISNTKKAVSKQRWDYRWQQVPRKVQAKKTLEGDTSVMTYRGHSILHTLIRCHFSPQYTTGQRYAYTGCATGAVVIYDLLTGEIVSKLTGHKQCVRDVSWHPYENTLVSTSWDGMVGKWEYMQEEDSEDEYSDTSDSDESPSEDYNCPPRRSRRLADKDRRQVEHFQRQALFD</sequence>
<dbReference type="SUPFAM" id="SSF50978">
    <property type="entry name" value="WD40 repeat-like"/>
    <property type="match status" value="1"/>
</dbReference>
<name>A0A8B6G9B8_MYTGA</name>